<feature type="compositionally biased region" description="Basic and acidic residues" evidence="1">
    <location>
        <begin position="52"/>
        <end position="71"/>
    </location>
</feature>
<accession>A0A5S4YEH3</accession>
<dbReference type="EMBL" id="VSTH01000137">
    <property type="protein sequence ID" value="TYO62372.1"/>
    <property type="molecule type" value="Genomic_DNA"/>
</dbReference>
<feature type="region of interest" description="Disordered" evidence="1">
    <location>
        <begin position="45"/>
        <end position="71"/>
    </location>
</feature>
<keyword evidence="3" id="KW-1185">Reference proteome</keyword>
<evidence type="ECO:0000313" key="3">
    <source>
        <dbReference type="Proteomes" id="UP000324797"/>
    </source>
</evidence>
<sequence length="227" mass="23666">MARDKGRIAIVTNRGLGCDGRDGGGRGWHCTAALAVSNCLRANDTTPTASSHGREGEHTPTFEDAREDVRGRRSRVVLTSGVCASSLAVMCVAQPGARVSHPKGDGGNSASLPEESTKDTVKTIRAGKAGRSGETCGPPRVHFCRARTCGCQPAPGLPCALVFIRALHTGGATEQNSGETHRENVDSRPLFETCIGATLSLAPLSLSSPALCALAHWGGRSSTPRRL</sequence>
<comment type="caution">
    <text evidence="2">The sequence shown here is derived from an EMBL/GenBank/DDBJ whole genome shotgun (WGS) entry which is preliminary data.</text>
</comment>
<evidence type="ECO:0000313" key="2">
    <source>
        <dbReference type="EMBL" id="TYO62372.1"/>
    </source>
</evidence>
<gene>
    <name evidence="2" type="ORF">FXV83_32885</name>
</gene>
<dbReference type="Proteomes" id="UP000324797">
    <property type="component" value="Unassembled WGS sequence"/>
</dbReference>
<evidence type="ECO:0000256" key="1">
    <source>
        <dbReference type="SAM" id="MobiDB-lite"/>
    </source>
</evidence>
<protein>
    <submittedName>
        <fullName evidence="2">Uncharacterized protein</fullName>
    </submittedName>
</protein>
<reference evidence="2 3" key="1">
    <citation type="submission" date="2019-08" db="EMBL/GenBank/DDBJ databases">
        <title>Bradyrhizobium hipponensis sp. nov., a rhizobium isolated from a Lupinus angustifolius root nodule in Tunisia.</title>
        <authorList>
            <person name="Off K."/>
            <person name="Rejili M."/>
            <person name="Mars M."/>
            <person name="Brachmann A."/>
            <person name="Marin M."/>
        </authorList>
    </citation>
    <scope>NUCLEOTIDE SEQUENCE [LARGE SCALE GENOMIC DNA]</scope>
    <source>
        <strain evidence="3">aSej3</strain>
    </source>
</reference>
<proteinExistence type="predicted"/>
<dbReference type="AlphaFoldDB" id="A0A5S4YEH3"/>
<name>A0A5S4YEH3_9BRAD</name>
<feature type="region of interest" description="Disordered" evidence="1">
    <location>
        <begin position="98"/>
        <end position="120"/>
    </location>
</feature>
<organism evidence="2 3">
    <name type="scientific">Bradyrhizobium hipponense</name>
    <dbReference type="NCBI Taxonomy" id="2605638"/>
    <lineage>
        <taxon>Bacteria</taxon>
        <taxon>Pseudomonadati</taxon>
        <taxon>Pseudomonadota</taxon>
        <taxon>Alphaproteobacteria</taxon>
        <taxon>Hyphomicrobiales</taxon>
        <taxon>Nitrobacteraceae</taxon>
        <taxon>Bradyrhizobium</taxon>
    </lineage>
</organism>